<feature type="region of interest" description="Disordered" evidence="1">
    <location>
        <begin position="38"/>
        <end position="64"/>
    </location>
</feature>
<dbReference type="EMBL" id="LUEZ02000058">
    <property type="protein sequence ID" value="RDB20653.1"/>
    <property type="molecule type" value="Genomic_DNA"/>
</dbReference>
<dbReference type="InParanoid" id="A0A369JLS5"/>
<accession>A0A369JLS5</accession>
<organism evidence="2 3">
    <name type="scientific">Hypsizygus marmoreus</name>
    <name type="common">White beech mushroom</name>
    <name type="synonym">Agaricus marmoreus</name>
    <dbReference type="NCBI Taxonomy" id="39966"/>
    <lineage>
        <taxon>Eukaryota</taxon>
        <taxon>Fungi</taxon>
        <taxon>Dikarya</taxon>
        <taxon>Basidiomycota</taxon>
        <taxon>Agaricomycotina</taxon>
        <taxon>Agaricomycetes</taxon>
        <taxon>Agaricomycetidae</taxon>
        <taxon>Agaricales</taxon>
        <taxon>Tricholomatineae</taxon>
        <taxon>Lyophyllaceae</taxon>
        <taxon>Hypsizygus</taxon>
    </lineage>
</organism>
<dbReference type="Proteomes" id="UP000076154">
    <property type="component" value="Unassembled WGS sequence"/>
</dbReference>
<dbReference type="AlphaFoldDB" id="A0A369JLS5"/>
<sequence>MIATAYSLPHSNKRSPVIRIELHSERMIVLDIEDLDVNTPSGNDNDDRRMVSGVPCTDNGIPSKRVKALHPTHDIVSNVSYGR</sequence>
<comment type="caution">
    <text evidence="2">The sequence shown here is derived from an EMBL/GenBank/DDBJ whole genome shotgun (WGS) entry which is preliminary data.</text>
</comment>
<reference evidence="2" key="1">
    <citation type="submission" date="2018-04" db="EMBL/GenBank/DDBJ databases">
        <title>Whole genome sequencing of Hypsizygus marmoreus.</title>
        <authorList>
            <person name="Choi I.-G."/>
            <person name="Min B."/>
            <person name="Kim J.-G."/>
            <person name="Kim S."/>
            <person name="Oh Y.-L."/>
            <person name="Kong W.-S."/>
            <person name="Park H."/>
            <person name="Jeong J."/>
            <person name="Song E.-S."/>
        </authorList>
    </citation>
    <scope>NUCLEOTIDE SEQUENCE [LARGE SCALE GENOMIC DNA]</scope>
    <source>
        <strain evidence="2">51987-8</strain>
    </source>
</reference>
<proteinExistence type="predicted"/>
<protein>
    <submittedName>
        <fullName evidence="2">Uncharacterized protein</fullName>
    </submittedName>
</protein>
<keyword evidence="3" id="KW-1185">Reference proteome</keyword>
<evidence type="ECO:0000313" key="2">
    <source>
        <dbReference type="EMBL" id="RDB20653.1"/>
    </source>
</evidence>
<gene>
    <name evidence="2" type="ORF">Hypma_012113</name>
</gene>
<evidence type="ECO:0000313" key="3">
    <source>
        <dbReference type="Proteomes" id="UP000076154"/>
    </source>
</evidence>
<name>A0A369JLS5_HYPMA</name>
<evidence type="ECO:0000256" key="1">
    <source>
        <dbReference type="SAM" id="MobiDB-lite"/>
    </source>
</evidence>